<dbReference type="PANTHER" id="PTHR30055">
    <property type="entry name" value="HTH-TYPE TRANSCRIPTIONAL REGULATOR RUTR"/>
    <property type="match status" value="1"/>
</dbReference>
<gene>
    <name evidence="7" type="ORF">IM660_03490</name>
</gene>
<dbReference type="InterPro" id="IPR004111">
    <property type="entry name" value="Repressor_TetR_C"/>
</dbReference>
<dbReference type="PROSITE" id="PS50977">
    <property type="entry name" value="HTH_TETR_2"/>
    <property type="match status" value="1"/>
</dbReference>
<accession>A0A7M1SUW6</accession>
<dbReference type="InterPro" id="IPR050109">
    <property type="entry name" value="HTH-type_TetR-like_transc_reg"/>
</dbReference>
<sequence length="253" mass="27655">MATTTSESHESEAHAQLVRALELLWHGHTPTGRGPKPGLTVEAIVDAAIDVADADGVEALSMRRIARELGVGTMSLYRYVPDKNVLLALVLDRVLAPTGEAPQPPLTWRDTLESNARSARALYLRHRWLLQVNMTRPALGPGTVAGLERTMAGLVDLPLSDKERMNVVVALEGFVTGAVREQIFYEQIAEESGLDDEAFWGAQLPFMEVAMTSGTYPTMASLSSDTFEGTWEETFDLGLTCFLDGLERRVGRG</sequence>
<dbReference type="InterPro" id="IPR001647">
    <property type="entry name" value="HTH_TetR"/>
</dbReference>
<evidence type="ECO:0000259" key="6">
    <source>
        <dbReference type="PROSITE" id="PS50977"/>
    </source>
</evidence>
<feature type="DNA-binding region" description="H-T-H motif" evidence="5">
    <location>
        <begin position="61"/>
        <end position="80"/>
    </location>
</feature>
<evidence type="ECO:0000256" key="4">
    <source>
        <dbReference type="ARBA" id="ARBA00023163"/>
    </source>
</evidence>
<dbReference type="Pfam" id="PF02909">
    <property type="entry name" value="TetR_C_1"/>
    <property type="match status" value="1"/>
</dbReference>
<keyword evidence="4" id="KW-0804">Transcription</keyword>
<keyword evidence="2" id="KW-0805">Transcription regulation</keyword>
<dbReference type="Gene3D" id="1.10.357.10">
    <property type="entry name" value="Tetracycline Repressor, domain 2"/>
    <property type="match status" value="1"/>
</dbReference>
<keyword evidence="8" id="KW-1185">Reference proteome</keyword>
<dbReference type="RefSeq" id="WP_193498039.1">
    <property type="nucleotide sequence ID" value="NZ_CP063169.1"/>
</dbReference>
<evidence type="ECO:0000313" key="8">
    <source>
        <dbReference type="Proteomes" id="UP000593758"/>
    </source>
</evidence>
<dbReference type="GO" id="GO:0000976">
    <property type="term" value="F:transcription cis-regulatory region binding"/>
    <property type="evidence" value="ECO:0007669"/>
    <property type="project" value="TreeGrafter"/>
</dbReference>
<dbReference type="PRINTS" id="PR00400">
    <property type="entry name" value="TETREPRESSOR"/>
</dbReference>
<dbReference type="GO" id="GO:0003700">
    <property type="term" value="F:DNA-binding transcription factor activity"/>
    <property type="evidence" value="ECO:0007669"/>
    <property type="project" value="TreeGrafter"/>
</dbReference>
<keyword evidence="3 5" id="KW-0238">DNA-binding</keyword>
<dbReference type="Proteomes" id="UP000593758">
    <property type="component" value="Chromosome"/>
</dbReference>
<feature type="domain" description="HTH tetR-type" evidence="6">
    <location>
        <begin position="38"/>
        <end position="98"/>
    </location>
</feature>
<protein>
    <submittedName>
        <fullName evidence="7">TetR/AcrR family transcriptional regulator C-terminal domain-containing protein</fullName>
    </submittedName>
</protein>
<dbReference type="InterPro" id="IPR036271">
    <property type="entry name" value="Tet_transcr_reg_TetR-rel_C_sf"/>
</dbReference>
<evidence type="ECO:0000256" key="1">
    <source>
        <dbReference type="ARBA" id="ARBA00022491"/>
    </source>
</evidence>
<evidence type="ECO:0000256" key="3">
    <source>
        <dbReference type="ARBA" id="ARBA00023125"/>
    </source>
</evidence>
<evidence type="ECO:0000256" key="2">
    <source>
        <dbReference type="ARBA" id="ARBA00023015"/>
    </source>
</evidence>
<dbReference type="KEGG" id="halt:IM660_03490"/>
<dbReference type="InterPro" id="IPR009057">
    <property type="entry name" value="Homeodomain-like_sf"/>
</dbReference>
<dbReference type="SUPFAM" id="SSF48498">
    <property type="entry name" value="Tetracyclin repressor-like, C-terminal domain"/>
    <property type="match status" value="1"/>
</dbReference>
<name>A0A7M1SUW6_9MICO</name>
<dbReference type="AlphaFoldDB" id="A0A7M1SUW6"/>
<proteinExistence type="predicted"/>
<dbReference type="GO" id="GO:0045892">
    <property type="term" value="P:negative regulation of DNA-templated transcription"/>
    <property type="evidence" value="ECO:0007669"/>
    <property type="project" value="InterPro"/>
</dbReference>
<dbReference type="Pfam" id="PF00440">
    <property type="entry name" value="TetR_N"/>
    <property type="match status" value="1"/>
</dbReference>
<dbReference type="GO" id="GO:0046677">
    <property type="term" value="P:response to antibiotic"/>
    <property type="evidence" value="ECO:0007669"/>
    <property type="project" value="InterPro"/>
</dbReference>
<evidence type="ECO:0000313" key="7">
    <source>
        <dbReference type="EMBL" id="QOR71376.1"/>
    </source>
</evidence>
<dbReference type="SUPFAM" id="SSF46689">
    <property type="entry name" value="Homeodomain-like"/>
    <property type="match status" value="1"/>
</dbReference>
<organism evidence="7 8">
    <name type="scientific">Ruania alkalisoli</name>
    <dbReference type="NCBI Taxonomy" id="2779775"/>
    <lineage>
        <taxon>Bacteria</taxon>
        <taxon>Bacillati</taxon>
        <taxon>Actinomycetota</taxon>
        <taxon>Actinomycetes</taxon>
        <taxon>Micrococcales</taxon>
        <taxon>Ruaniaceae</taxon>
        <taxon>Ruania</taxon>
    </lineage>
</organism>
<dbReference type="PANTHER" id="PTHR30055:SF151">
    <property type="entry name" value="TRANSCRIPTIONAL REGULATORY PROTEIN"/>
    <property type="match status" value="1"/>
</dbReference>
<evidence type="ECO:0000256" key="5">
    <source>
        <dbReference type="PROSITE-ProRule" id="PRU00335"/>
    </source>
</evidence>
<dbReference type="InterPro" id="IPR003012">
    <property type="entry name" value="Tet_transcr_reg_TetR"/>
</dbReference>
<keyword evidence="1" id="KW-0678">Repressor</keyword>
<reference evidence="7 8" key="1">
    <citation type="submission" date="2020-10" db="EMBL/GenBank/DDBJ databases">
        <title>Haloactinobacterium sp. RN3S43, a bacterium isolated from saline soil.</title>
        <authorList>
            <person name="Sun J.-Q."/>
        </authorList>
    </citation>
    <scope>NUCLEOTIDE SEQUENCE [LARGE SCALE GENOMIC DNA]</scope>
    <source>
        <strain evidence="7 8">RN3S43</strain>
    </source>
</reference>
<dbReference type="Gene3D" id="1.10.10.60">
    <property type="entry name" value="Homeodomain-like"/>
    <property type="match status" value="1"/>
</dbReference>
<dbReference type="EMBL" id="CP063169">
    <property type="protein sequence ID" value="QOR71376.1"/>
    <property type="molecule type" value="Genomic_DNA"/>
</dbReference>